<dbReference type="AlphaFoldDB" id="A0A1B6J712"/>
<protein>
    <submittedName>
        <fullName evidence="1">Uncharacterized protein</fullName>
    </submittedName>
</protein>
<name>A0A1B6J712_9HEMI</name>
<dbReference type="EMBL" id="GECU01012752">
    <property type="protein sequence ID" value="JAS94954.1"/>
    <property type="molecule type" value="Transcribed_RNA"/>
</dbReference>
<accession>A0A1B6J712</accession>
<reference evidence="1" key="1">
    <citation type="submission" date="2015-11" db="EMBL/GenBank/DDBJ databases">
        <title>De novo transcriptome assembly of four potential Pierce s Disease insect vectors from Arizona vineyards.</title>
        <authorList>
            <person name="Tassone E.E."/>
        </authorList>
    </citation>
    <scope>NUCLEOTIDE SEQUENCE</scope>
</reference>
<feature type="non-terminal residue" evidence="1">
    <location>
        <position position="168"/>
    </location>
</feature>
<gene>
    <name evidence="1" type="ORF">g.9890</name>
</gene>
<organism evidence="1">
    <name type="scientific">Homalodisca liturata</name>
    <dbReference type="NCBI Taxonomy" id="320908"/>
    <lineage>
        <taxon>Eukaryota</taxon>
        <taxon>Metazoa</taxon>
        <taxon>Ecdysozoa</taxon>
        <taxon>Arthropoda</taxon>
        <taxon>Hexapoda</taxon>
        <taxon>Insecta</taxon>
        <taxon>Pterygota</taxon>
        <taxon>Neoptera</taxon>
        <taxon>Paraneoptera</taxon>
        <taxon>Hemiptera</taxon>
        <taxon>Auchenorrhyncha</taxon>
        <taxon>Membracoidea</taxon>
        <taxon>Cicadellidae</taxon>
        <taxon>Cicadellinae</taxon>
        <taxon>Proconiini</taxon>
        <taxon>Homalodisca</taxon>
    </lineage>
</organism>
<evidence type="ECO:0000313" key="1">
    <source>
        <dbReference type="EMBL" id="JAS94954.1"/>
    </source>
</evidence>
<sequence>LGHVELLRQNPAARRVYKMCQALPLLPANMIEEGYDHVVNFAQQAGILHLAVFLNYVHRVGITGVGVESFSVYKQRRRTNNDMKSYHKKLRDTMNTAHTNVWIFTDFLGAEECEISVQRCLNTKINTLTTRLDGGQYSVPEFLEAASHQLDNIHNVAGDDEDDVEDVV</sequence>
<proteinExistence type="predicted"/>
<feature type="non-terminal residue" evidence="1">
    <location>
        <position position="1"/>
    </location>
</feature>